<dbReference type="EMBL" id="AYXY01000022">
    <property type="protein sequence ID" value="ETN94980.1"/>
    <property type="molecule type" value="Genomic_DNA"/>
</dbReference>
<evidence type="ECO:0000313" key="2">
    <source>
        <dbReference type="Proteomes" id="UP000018850"/>
    </source>
</evidence>
<dbReference type="Proteomes" id="UP000018850">
    <property type="component" value="Unassembled WGS sequence"/>
</dbReference>
<protein>
    <submittedName>
        <fullName evidence="1">Uncharacterized protein</fullName>
    </submittedName>
</protein>
<reference evidence="2" key="1">
    <citation type="submission" date="2013-11" db="EMBL/GenBank/DDBJ databases">
        <title>Draft genome sequence from a member of Zhouia, isolated tidal flat.</title>
        <authorList>
            <person name="Jin H."/>
            <person name="Jeon C.O."/>
        </authorList>
    </citation>
    <scope>NUCLEOTIDE SEQUENCE [LARGE SCALE GENOMIC DNA]</scope>
    <source>
        <strain evidence="2">AD3</strain>
    </source>
</reference>
<organism evidence="1 2">
    <name type="scientific">Zhouia amylolytica AD3</name>
    <dbReference type="NCBI Taxonomy" id="1286632"/>
    <lineage>
        <taxon>Bacteria</taxon>
        <taxon>Pseudomonadati</taxon>
        <taxon>Bacteroidota</taxon>
        <taxon>Flavobacteriia</taxon>
        <taxon>Flavobacteriales</taxon>
        <taxon>Flavobacteriaceae</taxon>
        <taxon>Zhouia</taxon>
    </lineage>
</organism>
<proteinExistence type="predicted"/>
<keyword evidence="2" id="KW-1185">Reference proteome</keyword>
<evidence type="ECO:0000313" key="1">
    <source>
        <dbReference type="EMBL" id="ETN94980.1"/>
    </source>
</evidence>
<comment type="caution">
    <text evidence="1">The sequence shown here is derived from an EMBL/GenBank/DDBJ whole genome shotgun (WGS) entry which is preliminary data.</text>
</comment>
<dbReference type="AlphaFoldDB" id="W2ULB9"/>
<gene>
    <name evidence="1" type="ORF">P278_21380</name>
</gene>
<accession>W2ULB9</accession>
<name>W2ULB9_9FLAO</name>
<reference evidence="1 2" key="2">
    <citation type="journal article" date="2016" name="Genome Announc.">
        <title>Draft Genome Sequence of Zhouia amylolytica AD3, Isolated from Tidal Flat Sediment.</title>
        <authorList>
            <person name="Jia B."/>
            <person name="Jin H.M."/>
            <person name="Lee H.J."/>
            <person name="Jeon C.O."/>
        </authorList>
    </citation>
    <scope>NUCLEOTIDE SEQUENCE [LARGE SCALE GENOMIC DNA]</scope>
    <source>
        <strain evidence="1 2">AD3</strain>
    </source>
</reference>
<sequence>MQLFAASYKWVQNDIKELFYCDSTPKNFLFTPQIAHSLSMVEAWLKYG</sequence>